<dbReference type="Gene3D" id="3.30.200.20">
    <property type="entry name" value="Phosphorylase Kinase, domain 1"/>
    <property type="match status" value="1"/>
</dbReference>
<sequence>MSTDALQAPKEPPRDRNFEEGEIRYHKGGFHPVRLGEIYNSKYKVLRKLGYGRYSTVWLVKNQETQKLWAMKVLSAECYGAGTDIFELEIMQHLTKKNPEHEGYPYISTLHDSFRHEGLNGSHVCLVMKVMGESLHTFADWFEDRRVPRPLVQLYSWQLLAALDYAHSCGVVHTDIQPGNIMMKIPDESLIERYLETSEPVSNPETQESTASSNIVATQSLRDIYFPENFNLMNVHVTLGDWGVASWTDRHLTEHIQPVLLRSPEVLLEAPWGPAVDIWNLGALVPEMIYAQQTFSGEAADGKYSIHQHLEEIATLLEPFPRSLLDRGNTEIVRMVFDEEGGIGERRLVRSVGLERRFGDMPDGERKGFIGFVRALMVVDPEERGSAEVLMEHPWFSYDYSVGG</sequence>
<dbReference type="InterPro" id="IPR000719">
    <property type="entry name" value="Prot_kinase_dom"/>
</dbReference>
<dbReference type="Proteomes" id="UP000696280">
    <property type="component" value="Unassembled WGS sequence"/>
</dbReference>
<keyword evidence="2" id="KW-0723">Serine/threonine-protein kinase</keyword>
<proteinExistence type="predicted"/>
<dbReference type="GO" id="GO:0005524">
    <property type="term" value="F:ATP binding"/>
    <property type="evidence" value="ECO:0007669"/>
    <property type="project" value="UniProtKB-UniRule"/>
</dbReference>
<dbReference type="AlphaFoldDB" id="A0A9N9KTI1"/>
<evidence type="ECO:0000256" key="6">
    <source>
        <dbReference type="ARBA" id="ARBA00022840"/>
    </source>
</evidence>
<dbReference type="GO" id="GO:0000245">
    <property type="term" value="P:spliceosomal complex assembly"/>
    <property type="evidence" value="ECO:0007669"/>
    <property type="project" value="TreeGrafter"/>
</dbReference>
<comment type="catalytic activity">
    <reaction evidence="8">
        <text>L-seryl-[protein] + ATP = O-phospho-L-seryl-[protein] + ADP + H(+)</text>
        <dbReference type="Rhea" id="RHEA:17989"/>
        <dbReference type="Rhea" id="RHEA-COMP:9863"/>
        <dbReference type="Rhea" id="RHEA-COMP:11604"/>
        <dbReference type="ChEBI" id="CHEBI:15378"/>
        <dbReference type="ChEBI" id="CHEBI:29999"/>
        <dbReference type="ChEBI" id="CHEBI:30616"/>
        <dbReference type="ChEBI" id="CHEBI:83421"/>
        <dbReference type="ChEBI" id="CHEBI:456216"/>
        <dbReference type="EC" id="2.7.11.1"/>
    </reaction>
</comment>
<dbReference type="PROSITE" id="PS50011">
    <property type="entry name" value="PROTEIN_KINASE_DOM"/>
    <property type="match status" value="1"/>
</dbReference>
<evidence type="ECO:0000256" key="1">
    <source>
        <dbReference type="ARBA" id="ARBA00012513"/>
    </source>
</evidence>
<dbReference type="InterPro" id="IPR017441">
    <property type="entry name" value="Protein_kinase_ATP_BS"/>
</dbReference>
<evidence type="ECO:0000256" key="2">
    <source>
        <dbReference type="ARBA" id="ARBA00022527"/>
    </source>
</evidence>
<dbReference type="EMBL" id="CAJVRL010000045">
    <property type="protein sequence ID" value="CAG8952408.1"/>
    <property type="molecule type" value="Genomic_DNA"/>
</dbReference>
<dbReference type="PANTHER" id="PTHR47634:SF9">
    <property type="entry name" value="PROTEIN KINASE DOMAIN-CONTAINING PROTEIN-RELATED"/>
    <property type="match status" value="1"/>
</dbReference>
<feature type="compositionally biased region" description="Basic and acidic residues" evidence="10">
    <location>
        <begin position="11"/>
        <end position="20"/>
    </location>
</feature>
<dbReference type="GO" id="GO:0050684">
    <property type="term" value="P:regulation of mRNA processing"/>
    <property type="evidence" value="ECO:0007669"/>
    <property type="project" value="TreeGrafter"/>
</dbReference>
<evidence type="ECO:0000256" key="9">
    <source>
        <dbReference type="PROSITE-ProRule" id="PRU10141"/>
    </source>
</evidence>
<dbReference type="GO" id="GO:0005737">
    <property type="term" value="C:cytoplasm"/>
    <property type="evidence" value="ECO:0007669"/>
    <property type="project" value="TreeGrafter"/>
</dbReference>
<dbReference type="GO" id="GO:0004674">
    <property type="term" value="F:protein serine/threonine kinase activity"/>
    <property type="evidence" value="ECO:0007669"/>
    <property type="project" value="UniProtKB-KW"/>
</dbReference>
<evidence type="ECO:0000256" key="10">
    <source>
        <dbReference type="SAM" id="MobiDB-lite"/>
    </source>
</evidence>
<dbReference type="EC" id="2.7.11.1" evidence="1"/>
<dbReference type="PANTHER" id="PTHR47634">
    <property type="entry name" value="PROTEIN KINASE DOMAIN-CONTAINING PROTEIN-RELATED"/>
    <property type="match status" value="1"/>
</dbReference>
<feature type="domain" description="Protein kinase" evidence="11">
    <location>
        <begin position="43"/>
        <end position="396"/>
    </location>
</feature>
<gene>
    <name evidence="12" type="ORF">HYFRA_00001155</name>
</gene>
<dbReference type="SUPFAM" id="SSF56112">
    <property type="entry name" value="Protein kinase-like (PK-like)"/>
    <property type="match status" value="1"/>
</dbReference>
<evidence type="ECO:0000256" key="7">
    <source>
        <dbReference type="ARBA" id="ARBA00047899"/>
    </source>
</evidence>
<organism evidence="12 13">
    <name type="scientific">Hymenoscyphus fraxineus</name>
    <dbReference type="NCBI Taxonomy" id="746836"/>
    <lineage>
        <taxon>Eukaryota</taxon>
        <taxon>Fungi</taxon>
        <taxon>Dikarya</taxon>
        <taxon>Ascomycota</taxon>
        <taxon>Pezizomycotina</taxon>
        <taxon>Leotiomycetes</taxon>
        <taxon>Helotiales</taxon>
        <taxon>Helotiaceae</taxon>
        <taxon>Hymenoscyphus</taxon>
    </lineage>
</organism>
<evidence type="ECO:0000313" key="12">
    <source>
        <dbReference type="EMBL" id="CAG8952408.1"/>
    </source>
</evidence>
<keyword evidence="3" id="KW-0808">Transferase</keyword>
<feature type="region of interest" description="Disordered" evidence="10">
    <location>
        <begin position="1"/>
        <end position="20"/>
    </location>
</feature>
<keyword evidence="5" id="KW-0418">Kinase</keyword>
<evidence type="ECO:0000259" key="11">
    <source>
        <dbReference type="PROSITE" id="PS50011"/>
    </source>
</evidence>
<dbReference type="SMART" id="SM00220">
    <property type="entry name" value="S_TKc"/>
    <property type="match status" value="1"/>
</dbReference>
<evidence type="ECO:0000256" key="4">
    <source>
        <dbReference type="ARBA" id="ARBA00022741"/>
    </source>
</evidence>
<dbReference type="Pfam" id="PF00069">
    <property type="entry name" value="Pkinase"/>
    <property type="match status" value="2"/>
</dbReference>
<evidence type="ECO:0000256" key="3">
    <source>
        <dbReference type="ARBA" id="ARBA00022679"/>
    </source>
</evidence>
<keyword evidence="6 9" id="KW-0067">ATP-binding</keyword>
<feature type="binding site" evidence="9">
    <location>
        <position position="72"/>
    </location>
    <ligand>
        <name>ATP</name>
        <dbReference type="ChEBI" id="CHEBI:30616"/>
    </ligand>
</feature>
<keyword evidence="13" id="KW-1185">Reference proteome</keyword>
<dbReference type="OrthoDB" id="5979581at2759"/>
<dbReference type="Gene3D" id="1.10.510.10">
    <property type="entry name" value="Transferase(Phosphotransferase) domain 1"/>
    <property type="match status" value="1"/>
</dbReference>
<evidence type="ECO:0000313" key="13">
    <source>
        <dbReference type="Proteomes" id="UP000696280"/>
    </source>
</evidence>
<keyword evidence="4 9" id="KW-0547">Nucleotide-binding</keyword>
<dbReference type="GO" id="GO:0005634">
    <property type="term" value="C:nucleus"/>
    <property type="evidence" value="ECO:0007669"/>
    <property type="project" value="TreeGrafter"/>
</dbReference>
<dbReference type="PROSITE" id="PS00107">
    <property type="entry name" value="PROTEIN_KINASE_ATP"/>
    <property type="match status" value="1"/>
</dbReference>
<dbReference type="InterPro" id="IPR051334">
    <property type="entry name" value="SRPK"/>
</dbReference>
<comment type="catalytic activity">
    <reaction evidence="7">
        <text>L-threonyl-[protein] + ATP = O-phospho-L-threonyl-[protein] + ADP + H(+)</text>
        <dbReference type="Rhea" id="RHEA:46608"/>
        <dbReference type="Rhea" id="RHEA-COMP:11060"/>
        <dbReference type="Rhea" id="RHEA-COMP:11605"/>
        <dbReference type="ChEBI" id="CHEBI:15378"/>
        <dbReference type="ChEBI" id="CHEBI:30013"/>
        <dbReference type="ChEBI" id="CHEBI:30616"/>
        <dbReference type="ChEBI" id="CHEBI:61977"/>
        <dbReference type="ChEBI" id="CHEBI:456216"/>
        <dbReference type="EC" id="2.7.11.1"/>
    </reaction>
</comment>
<evidence type="ECO:0000256" key="5">
    <source>
        <dbReference type="ARBA" id="ARBA00022777"/>
    </source>
</evidence>
<accession>A0A9N9KTI1</accession>
<protein>
    <recommendedName>
        <fullName evidence="1">non-specific serine/threonine protein kinase</fullName>
        <ecNumber evidence="1">2.7.11.1</ecNumber>
    </recommendedName>
</protein>
<name>A0A9N9KTI1_9HELO</name>
<evidence type="ECO:0000256" key="8">
    <source>
        <dbReference type="ARBA" id="ARBA00048679"/>
    </source>
</evidence>
<reference evidence="12" key="1">
    <citation type="submission" date="2021-07" db="EMBL/GenBank/DDBJ databases">
        <authorList>
            <person name="Durling M."/>
        </authorList>
    </citation>
    <scope>NUCLEOTIDE SEQUENCE</scope>
</reference>
<dbReference type="InterPro" id="IPR011009">
    <property type="entry name" value="Kinase-like_dom_sf"/>
</dbReference>
<comment type="caution">
    <text evidence="12">The sequence shown here is derived from an EMBL/GenBank/DDBJ whole genome shotgun (WGS) entry which is preliminary data.</text>
</comment>